<accession>A0A7D7QEW0</accession>
<protein>
    <recommendedName>
        <fullName evidence="4">DNA repair protein RecO</fullName>
    </recommendedName>
    <alternativeName>
        <fullName evidence="4">Recombination protein O</fullName>
    </alternativeName>
</protein>
<evidence type="ECO:0000313" key="9">
    <source>
        <dbReference type="Proteomes" id="UP000539710"/>
    </source>
</evidence>
<keyword evidence="1 4" id="KW-0227">DNA damage</keyword>
<evidence type="ECO:0000259" key="5">
    <source>
        <dbReference type="Pfam" id="PF11967"/>
    </source>
</evidence>
<sequence>MLYLNGFLLSYLKYGDNDCVMHCFTKEKGYQSLFVKGVYGKKSKQKAYLQPLAELCFTLYKKAAAGSMLPVSKLELAAGSHLPQNIKANAVVFFIADFLNQVLRNEEINPRIYAEVAHFLEELDRNNYRAHLIFLLRFLEISGVHPLIGSGRFLDPESGNFIDIKVHDLFDDELSSIWKEVLTSAAPYTVAISTSHRKRFLESILVYYHYHFSDFRIPSSLEIVQQLFQTDGH</sequence>
<dbReference type="NCBIfam" id="TIGR00613">
    <property type="entry name" value="reco"/>
    <property type="match status" value="1"/>
</dbReference>
<dbReference type="InterPro" id="IPR003717">
    <property type="entry name" value="RecO"/>
</dbReference>
<dbReference type="GO" id="GO:0043590">
    <property type="term" value="C:bacterial nucleoid"/>
    <property type="evidence" value="ECO:0007669"/>
    <property type="project" value="TreeGrafter"/>
</dbReference>
<keyword evidence="9" id="KW-1185">Reference proteome</keyword>
<evidence type="ECO:0000256" key="4">
    <source>
        <dbReference type="HAMAP-Rule" id="MF_00201"/>
    </source>
</evidence>
<dbReference type="InterPro" id="IPR037278">
    <property type="entry name" value="ARFGAP/RecO"/>
</dbReference>
<evidence type="ECO:0000256" key="3">
    <source>
        <dbReference type="ARBA" id="ARBA00023204"/>
    </source>
</evidence>
<dbReference type="PANTHER" id="PTHR33991:SF1">
    <property type="entry name" value="DNA REPAIR PROTEIN RECO"/>
    <property type="match status" value="1"/>
</dbReference>
<evidence type="ECO:0000256" key="2">
    <source>
        <dbReference type="ARBA" id="ARBA00023172"/>
    </source>
</evidence>
<gene>
    <name evidence="4 7" type="primary">recO</name>
    <name evidence="7" type="ORF">H1R16_10285</name>
    <name evidence="6" type="ORF">H2507_05180</name>
</gene>
<dbReference type="RefSeq" id="WP_181886632.1">
    <property type="nucleotide sequence ID" value="NZ_CP059472.1"/>
</dbReference>
<evidence type="ECO:0000313" key="8">
    <source>
        <dbReference type="Proteomes" id="UP000515349"/>
    </source>
</evidence>
<dbReference type="Proteomes" id="UP000539710">
    <property type="component" value="Unassembled WGS sequence"/>
</dbReference>
<dbReference type="SUPFAM" id="SSF57863">
    <property type="entry name" value="ArfGap/RecO-like zinc finger"/>
    <property type="match status" value="1"/>
</dbReference>
<feature type="domain" description="DNA replication/recombination mediator RecO N-terminal" evidence="5">
    <location>
        <begin position="5"/>
        <end position="62"/>
    </location>
</feature>
<organism evidence="7 8">
    <name type="scientific">Marnyiella aurantia</name>
    <dbReference type="NCBI Taxonomy" id="2758037"/>
    <lineage>
        <taxon>Bacteria</taxon>
        <taxon>Pseudomonadati</taxon>
        <taxon>Bacteroidota</taxon>
        <taxon>Flavobacteriia</taxon>
        <taxon>Flavobacteriales</taxon>
        <taxon>Weeksellaceae</taxon>
        <taxon>Marnyiella</taxon>
    </lineage>
</organism>
<name>A0A7D7QEW0_9FLAO</name>
<evidence type="ECO:0000313" key="6">
    <source>
        <dbReference type="EMBL" id="MBA5246557.1"/>
    </source>
</evidence>
<reference evidence="6" key="4">
    <citation type="submission" date="2020-07" db="EMBL/GenBank/DDBJ databases">
        <authorList>
            <person name="Yang C."/>
        </authorList>
    </citation>
    <scope>NUCLEOTIDE SEQUENCE</scope>
    <source>
        <strain evidence="6">Cx-624</strain>
    </source>
</reference>
<dbReference type="InterPro" id="IPR012340">
    <property type="entry name" value="NA-bd_OB-fold"/>
</dbReference>
<evidence type="ECO:0000256" key="1">
    <source>
        <dbReference type="ARBA" id="ARBA00022763"/>
    </source>
</evidence>
<keyword evidence="3 4" id="KW-0234">DNA repair</keyword>
<dbReference type="PANTHER" id="PTHR33991">
    <property type="entry name" value="DNA REPAIR PROTEIN RECO"/>
    <property type="match status" value="1"/>
</dbReference>
<comment type="similarity">
    <text evidence="4">Belongs to the RecO family.</text>
</comment>
<dbReference type="Pfam" id="PF02565">
    <property type="entry name" value="RecO_C"/>
    <property type="match status" value="1"/>
</dbReference>
<dbReference type="Proteomes" id="UP000515349">
    <property type="component" value="Chromosome"/>
</dbReference>
<dbReference type="KEGG" id="cbau:H1R16_10285"/>
<dbReference type="HAMAP" id="MF_00201">
    <property type="entry name" value="RecO"/>
    <property type="match status" value="1"/>
</dbReference>
<dbReference type="SUPFAM" id="SSF50249">
    <property type="entry name" value="Nucleic acid-binding proteins"/>
    <property type="match status" value="1"/>
</dbReference>
<dbReference type="GO" id="GO:0006310">
    <property type="term" value="P:DNA recombination"/>
    <property type="evidence" value="ECO:0007669"/>
    <property type="project" value="UniProtKB-UniRule"/>
</dbReference>
<evidence type="ECO:0000313" key="7">
    <source>
        <dbReference type="EMBL" id="QMS98083.1"/>
    </source>
</evidence>
<dbReference type="AlphaFoldDB" id="A0A7D7QEW0"/>
<dbReference type="Gene3D" id="2.40.50.140">
    <property type="entry name" value="Nucleic acid-binding proteins"/>
    <property type="match status" value="1"/>
</dbReference>
<dbReference type="Pfam" id="PF11967">
    <property type="entry name" value="RecO_N"/>
    <property type="match status" value="1"/>
</dbReference>
<dbReference type="EMBL" id="JACEUX010000001">
    <property type="protein sequence ID" value="MBA5246557.1"/>
    <property type="molecule type" value="Genomic_DNA"/>
</dbReference>
<keyword evidence="2 4" id="KW-0233">DNA recombination</keyword>
<dbReference type="EMBL" id="CP059472">
    <property type="protein sequence ID" value="QMS98083.1"/>
    <property type="molecule type" value="Genomic_DNA"/>
</dbReference>
<proteinExistence type="inferred from homology"/>
<reference evidence="9" key="3">
    <citation type="submission" date="2020-07" db="EMBL/GenBank/DDBJ databases">
        <title>Flavobacterium sp. xlx-214.</title>
        <authorList>
            <person name="Yang C."/>
        </authorList>
    </citation>
    <scope>NUCLEOTIDE SEQUENCE [LARGE SCALE GENOMIC DNA]</scope>
    <source>
        <strain evidence="9">CX-624</strain>
    </source>
</reference>
<dbReference type="InterPro" id="IPR022572">
    <property type="entry name" value="DNA_rep/recomb_RecO_N"/>
</dbReference>
<reference evidence="7" key="1">
    <citation type="submission" date="2020-07" db="EMBL/GenBank/DDBJ databases">
        <title>Chryseobacterium sp. CX-624.</title>
        <authorList>
            <person name="Yang C."/>
        </authorList>
    </citation>
    <scope>NUCLEOTIDE SEQUENCE</scope>
    <source>
        <strain evidence="7">CX-624</strain>
    </source>
</reference>
<comment type="function">
    <text evidence="4">Involved in DNA repair and RecF pathway recombination.</text>
</comment>
<reference evidence="8" key="2">
    <citation type="submission" date="2020-07" db="EMBL/GenBank/DDBJ databases">
        <title>Chryseobacterium sp.cx-624.</title>
        <authorList>
            <person name="Yang C."/>
        </authorList>
    </citation>
    <scope>NUCLEOTIDE SEQUENCE [LARGE SCALE GENOMIC DNA]</scope>
    <source>
        <strain evidence="8">cx-624</strain>
    </source>
</reference>
<dbReference type="GO" id="GO:0006302">
    <property type="term" value="P:double-strand break repair"/>
    <property type="evidence" value="ECO:0007669"/>
    <property type="project" value="TreeGrafter"/>
</dbReference>